<gene>
    <name evidence="4" type="ORF">Mic7113_0095</name>
</gene>
<dbReference type="KEGG" id="mic:Mic7113_0095"/>
<dbReference type="InterPro" id="IPR003362">
    <property type="entry name" value="Bact_transf"/>
</dbReference>
<dbReference type="PANTHER" id="PTHR30576">
    <property type="entry name" value="COLANIC BIOSYNTHESIS UDP-GLUCOSE LIPID CARRIER TRANSFERASE"/>
    <property type="match status" value="1"/>
</dbReference>
<dbReference type="EMBL" id="CP003630">
    <property type="protein sequence ID" value="AFZ16035.1"/>
    <property type="molecule type" value="Genomic_DNA"/>
</dbReference>
<dbReference type="eggNOG" id="COG2148">
    <property type="taxonomic scope" value="Bacteria"/>
</dbReference>
<organism evidence="4 5">
    <name type="scientific">Allocoleopsis franciscana PCC 7113</name>
    <dbReference type="NCBI Taxonomy" id="1173027"/>
    <lineage>
        <taxon>Bacteria</taxon>
        <taxon>Bacillati</taxon>
        <taxon>Cyanobacteriota</taxon>
        <taxon>Cyanophyceae</taxon>
        <taxon>Coleofasciculales</taxon>
        <taxon>Coleofasciculaceae</taxon>
        <taxon>Allocoleopsis</taxon>
        <taxon>Allocoleopsis franciscana</taxon>
    </lineage>
</organism>
<protein>
    <submittedName>
        <fullName evidence="4">Glycosyl transferase possibly involved in lipopolysaccharide synthesis</fullName>
    </submittedName>
</protein>
<name>K9W6P4_9CYAN</name>
<feature type="domain" description="Bacterial sugar transferase" evidence="3">
    <location>
        <begin position="119"/>
        <end position="228"/>
    </location>
</feature>
<reference evidence="4 5" key="1">
    <citation type="submission" date="2012-06" db="EMBL/GenBank/DDBJ databases">
        <title>Finished chromosome of genome of Microcoleus sp. PCC 7113.</title>
        <authorList>
            <consortium name="US DOE Joint Genome Institute"/>
            <person name="Gugger M."/>
            <person name="Coursin T."/>
            <person name="Rippka R."/>
            <person name="Tandeau De Marsac N."/>
            <person name="Huntemann M."/>
            <person name="Wei C.-L."/>
            <person name="Han J."/>
            <person name="Detter J.C."/>
            <person name="Han C."/>
            <person name="Tapia R."/>
            <person name="Chen A."/>
            <person name="Kyrpides N."/>
            <person name="Mavromatis K."/>
            <person name="Markowitz V."/>
            <person name="Szeto E."/>
            <person name="Ivanova N."/>
            <person name="Pagani I."/>
            <person name="Pati A."/>
            <person name="Goodwin L."/>
            <person name="Nordberg H.P."/>
            <person name="Cantor M.N."/>
            <person name="Hua S.X."/>
            <person name="Woyke T."/>
            <person name="Kerfeld C.A."/>
        </authorList>
    </citation>
    <scope>NUCLEOTIDE SEQUENCE [LARGE SCALE GENOMIC DNA]</scope>
    <source>
        <strain evidence="4 5">PCC 7113</strain>
    </source>
</reference>
<feature type="transmembrane region" description="Helical" evidence="2">
    <location>
        <begin position="123"/>
        <end position="145"/>
    </location>
</feature>
<proteinExistence type="inferred from homology"/>
<comment type="similarity">
    <text evidence="1">Belongs to the bacterial sugar transferase family.</text>
</comment>
<dbReference type="GO" id="GO:0016780">
    <property type="term" value="F:phosphotransferase activity, for other substituted phosphate groups"/>
    <property type="evidence" value="ECO:0007669"/>
    <property type="project" value="TreeGrafter"/>
</dbReference>
<evidence type="ECO:0000313" key="4">
    <source>
        <dbReference type="EMBL" id="AFZ16035.1"/>
    </source>
</evidence>
<dbReference type="STRING" id="1173027.Mic7113_0095"/>
<dbReference type="RefSeq" id="WP_015180199.1">
    <property type="nucleotide sequence ID" value="NC_019738.1"/>
</dbReference>
<evidence type="ECO:0000259" key="3">
    <source>
        <dbReference type="Pfam" id="PF02397"/>
    </source>
</evidence>
<accession>K9W6P4</accession>
<keyword evidence="2" id="KW-0812">Transmembrane</keyword>
<dbReference type="AlphaFoldDB" id="K9W6P4"/>
<dbReference type="PATRIC" id="fig|1173027.3.peg.99"/>
<evidence type="ECO:0000256" key="2">
    <source>
        <dbReference type="SAM" id="Phobius"/>
    </source>
</evidence>
<dbReference type="NCBIfam" id="NF045514">
    <property type="entry name" value="glycotran_HepC"/>
    <property type="match status" value="1"/>
</dbReference>
<dbReference type="Proteomes" id="UP000010471">
    <property type="component" value="Chromosome"/>
</dbReference>
<evidence type="ECO:0000313" key="5">
    <source>
        <dbReference type="Proteomes" id="UP000010471"/>
    </source>
</evidence>
<dbReference type="PANTHER" id="PTHR30576:SF0">
    <property type="entry name" value="UNDECAPRENYL-PHOSPHATE N-ACETYLGALACTOSAMINYL 1-PHOSPHATE TRANSFERASE-RELATED"/>
    <property type="match status" value="1"/>
</dbReference>
<dbReference type="HOGENOM" id="CLU_024920_1_1_3"/>
<sequence>MSTISIALQSQSLNLPEQHREPLSTQCKLQWRQGQLLVQPCHNFQQSHLSSLSSKQRLVECLKKSPVRLVRLDPMMGEADLKHWAEACEQAKKPAFLLQGTMSQKLPKRPNSWAGSVMRVLDWIVALVLLIGLSPVMLALMALMYPYSSKTIFAFSWRIGLRGKLFKALKFHTSPNHPNSRPTSIERWMRKYRLDEIPQLLNVLRGEMSLLGVRPLTLSQVVQPDPKAQQQMDVLLWGRASSEFVAEA</sequence>
<dbReference type="Pfam" id="PF02397">
    <property type="entry name" value="Bac_transf"/>
    <property type="match status" value="1"/>
</dbReference>
<keyword evidence="2" id="KW-0472">Membrane</keyword>
<evidence type="ECO:0000256" key="1">
    <source>
        <dbReference type="ARBA" id="ARBA00006464"/>
    </source>
</evidence>
<keyword evidence="2" id="KW-1133">Transmembrane helix</keyword>
<keyword evidence="5" id="KW-1185">Reference proteome</keyword>
<keyword evidence="4" id="KW-0808">Transferase</keyword>
<dbReference type="OrthoDB" id="570875at2"/>